<comment type="similarity">
    <text evidence="1">Belongs to the methylmalonyl-CoA epimerase family.</text>
</comment>
<dbReference type="InterPro" id="IPR037523">
    <property type="entry name" value="VOC_core"/>
</dbReference>
<dbReference type="SUPFAM" id="SSF54593">
    <property type="entry name" value="Glyoxalase/Bleomycin resistance protein/Dihydroxybiphenyl dioxygenase"/>
    <property type="match status" value="1"/>
</dbReference>
<organism evidence="4">
    <name type="scientific">Caldilineaceae bacterium SB0662_bin_9</name>
    <dbReference type="NCBI Taxonomy" id="2605258"/>
    <lineage>
        <taxon>Bacteria</taxon>
        <taxon>Bacillati</taxon>
        <taxon>Chloroflexota</taxon>
        <taxon>Caldilineae</taxon>
        <taxon>Caldilineales</taxon>
        <taxon>Caldilineaceae</taxon>
    </lineage>
</organism>
<evidence type="ECO:0000256" key="2">
    <source>
        <dbReference type="ARBA" id="ARBA00022723"/>
    </source>
</evidence>
<dbReference type="EMBL" id="VXPY01000036">
    <property type="protein sequence ID" value="MYD89795.1"/>
    <property type="molecule type" value="Genomic_DNA"/>
</dbReference>
<feature type="domain" description="VOC" evidence="3">
    <location>
        <begin position="34"/>
        <end position="161"/>
    </location>
</feature>
<dbReference type="PANTHER" id="PTHR43048:SF3">
    <property type="entry name" value="METHYLMALONYL-COA EPIMERASE, MITOCHONDRIAL"/>
    <property type="match status" value="1"/>
</dbReference>
<proteinExistence type="inferred from homology"/>
<protein>
    <submittedName>
        <fullName evidence="4">Methylmalonyl-CoA epimerase</fullName>
    </submittedName>
</protein>
<dbReference type="InterPro" id="IPR029068">
    <property type="entry name" value="Glyas_Bleomycin-R_OHBP_Dase"/>
</dbReference>
<dbReference type="CDD" id="cd07249">
    <property type="entry name" value="MMCE"/>
    <property type="match status" value="1"/>
</dbReference>
<dbReference type="GO" id="GO:0046872">
    <property type="term" value="F:metal ion binding"/>
    <property type="evidence" value="ECO:0007669"/>
    <property type="project" value="UniProtKB-KW"/>
</dbReference>
<dbReference type="InterPro" id="IPR017515">
    <property type="entry name" value="MeMalonyl-CoA_epimerase"/>
</dbReference>
<dbReference type="PANTHER" id="PTHR43048">
    <property type="entry name" value="METHYLMALONYL-COA EPIMERASE"/>
    <property type="match status" value="1"/>
</dbReference>
<dbReference type="AlphaFoldDB" id="A0A6B1DSJ2"/>
<keyword evidence="2" id="KW-0479">Metal-binding</keyword>
<dbReference type="GO" id="GO:0046491">
    <property type="term" value="P:L-methylmalonyl-CoA metabolic process"/>
    <property type="evidence" value="ECO:0007669"/>
    <property type="project" value="TreeGrafter"/>
</dbReference>
<evidence type="ECO:0000259" key="3">
    <source>
        <dbReference type="PROSITE" id="PS51819"/>
    </source>
</evidence>
<dbReference type="PROSITE" id="PS51819">
    <property type="entry name" value="VOC"/>
    <property type="match status" value="1"/>
</dbReference>
<comment type="caution">
    <text evidence="4">The sequence shown here is derived from an EMBL/GenBank/DDBJ whole genome shotgun (WGS) entry which is preliminary data.</text>
</comment>
<dbReference type="Gene3D" id="3.10.180.10">
    <property type="entry name" value="2,3-Dihydroxybiphenyl 1,2-Dioxygenase, domain 1"/>
    <property type="match status" value="1"/>
</dbReference>
<dbReference type="InterPro" id="IPR051785">
    <property type="entry name" value="MMCE/EMCE_epimerase"/>
</dbReference>
<gene>
    <name evidence="4" type="ORF">F4Y08_05570</name>
</gene>
<sequence>MNCVRSGGNIRPKAGFRCCMAEASVFKTVSGLGALHHIGLAANDRAAVVSLYRDLLGYELSHVDDVPSQQLEALVFGKGAERIEVLIPRSADSAVGRFLAKRGPGMHHLCYAVADLDAVITKLVESGVQLTDTQPVQGLFGPVVFIHPQAAHGVMIELLQPD</sequence>
<dbReference type="Pfam" id="PF13669">
    <property type="entry name" value="Glyoxalase_4"/>
    <property type="match status" value="1"/>
</dbReference>
<evidence type="ECO:0000256" key="1">
    <source>
        <dbReference type="ARBA" id="ARBA00009308"/>
    </source>
</evidence>
<reference evidence="4" key="1">
    <citation type="submission" date="2019-09" db="EMBL/GenBank/DDBJ databases">
        <title>Characterisation of the sponge microbiome using genome-centric metagenomics.</title>
        <authorList>
            <person name="Engelberts J.P."/>
            <person name="Robbins S.J."/>
            <person name="De Goeij J.M."/>
            <person name="Aranda M."/>
            <person name="Bell S.C."/>
            <person name="Webster N.S."/>
        </authorList>
    </citation>
    <scope>NUCLEOTIDE SEQUENCE</scope>
    <source>
        <strain evidence="4">SB0662_bin_9</strain>
    </source>
</reference>
<name>A0A6B1DSJ2_9CHLR</name>
<dbReference type="GO" id="GO:0004493">
    <property type="term" value="F:methylmalonyl-CoA epimerase activity"/>
    <property type="evidence" value="ECO:0007669"/>
    <property type="project" value="TreeGrafter"/>
</dbReference>
<evidence type="ECO:0000313" key="4">
    <source>
        <dbReference type="EMBL" id="MYD89795.1"/>
    </source>
</evidence>
<accession>A0A6B1DSJ2</accession>